<evidence type="ECO:0000313" key="11">
    <source>
        <dbReference type="Proteomes" id="UP000236884"/>
    </source>
</evidence>
<keyword evidence="6 8" id="KW-0456">Lyase</keyword>
<dbReference type="HAMAP" id="MF_00955">
    <property type="entry name" value="GDP_Man_dehydratase"/>
    <property type="match status" value="1"/>
</dbReference>
<dbReference type="Pfam" id="PF16363">
    <property type="entry name" value="GDP_Man_Dehyd"/>
    <property type="match status" value="1"/>
</dbReference>
<keyword evidence="8" id="KW-0521">NADP</keyword>
<dbReference type="OrthoDB" id="9779041at2"/>
<protein>
    <recommendedName>
        <fullName evidence="4 8">GDP-mannose 4,6-dehydratase</fullName>
        <ecNumber evidence="4 8">4.2.1.47</ecNumber>
    </recommendedName>
    <alternativeName>
        <fullName evidence="8">GDP-D-mannose dehydratase</fullName>
    </alternativeName>
</protein>
<evidence type="ECO:0000256" key="6">
    <source>
        <dbReference type="ARBA" id="ARBA00023239"/>
    </source>
</evidence>
<dbReference type="NCBIfam" id="TIGR01472">
    <property type="entry name" value="gmd"/>
    <property type="match status" value="1"/>
</dbReference>
<dbReference type="EC" id="4.2.1.47" evidence="4 8"/>
<gene>
    <name evidence="10" type="primary">gmd_1</name>
    <name evidence="8" type="synonym">gmd</name>
    <name evidence="10" type="ORF">GJW-30_1_00103</name>
</gene>
<dbReference type="Gene3D" id="3.40.50.720">
    <property type="entry name" value="NAD(P)-binding Rossmann-like Domain"/>
    <property type="match status" value="1"/>
</dbReference>
<dbReference type="PANTHER" id="PTHR43715">
    <property type="entry name" value="GDP-MANNOSE 4,6-DEHYDRATASE"/>
    <property type="match status" value="1"/>
</dbReference>
<evidence type="ECO:0000259" key="9">
    <source>
        <dbReference type="Pfam" id="PF16363"/>
    </source>
</evidence>
<dbReference type="GO" id="GO:0042351">
    <property type="term" value="P:'de novo' GDP-L-fucose biosynthetic process"/>
    <property type="evidence" value="ECO:0007669"/>
    <property type="project" value="TreeGrafter"/>
</dbReference>
<comment type="cofactor">
    <cofactor evidence="2 8">
        <name>NADP(+)</name>
        <dbReference type="ChEBI" id="CHEBI:58349"/>
    </cofactor>
</comment>
<dbReference type="GO" id="GO:0070401">
    <property type="term" value="F:NADP+ binding"/>
    <property type="evidence" value="ECO:0007669"/>
    <property type="project" value="UniProtKB-UniRule"/>
</dbReference>
<feature type="domain" description="NAD(P)-binding" evidence="9">
    <location>
        <begin position="7"/>
        <end position="315"/>
    </location>
</feature>
<dbReference type="Gene3D" id="3.90.25.10">
    <property type="entry name" value="UDP-galactose 4-epimerase, domain 1"/>
    <property type="match status" value="1"/>
</dbReference>
<evidence type="ECO:0000256" key="4">
    <source>
        <dbReference type="ARBA" id="ARBA00011989"/>
    </source>
</evidence>
<evidence type="ECO:0000256" key="1">
    <source>
        <dbReference type="ARBA" id="ARBA00000188"/>
    </source>
</evidence>
<proteinExistence type="inferred from homology"/>
<dbReference type="EMBL" id="AP014946">
    <property type="protein sequence ID" value="BAT57596.1"/>
    <property type="molecule type" value="Genomic_DNA"/>
</dbReference>
<evidence type="ECO:0000256" key="2">
    <source>
        <dbReference type="ARBA" id="ARBA00001937"/>
    </source>
</evidence>
<comment type="function">
    <text evidence="7 8">Catalyzes the conversion of GDP-D-mannose to GDP-4-dehydro-6-deoxy-D-mannose.</text>
</comment>
<accession>A0A0S3PP03</accession>
<evidence type="ECO:0000256" key="7">
    <source>
        <dbReference type="ARBA" id="ARBA00059383"/>
    </source>
</evidence>
<comment type="similarity">
    <text evidence="3 8">Belongs to the NAD(P)-dependent epimerase/dehydratase family. GDP-mannose 4,6-dehydratase subfamily.</text>
</comment>
<evidence type="ECO:0000256" key="3">
    <source>
        <dbReference type="ARBA" id="ARBA00009263"/>
    </source>
</evidence>
<dbReference type="InterPro" id="IPR016040">
    <property type="entry name" value="NAD(P)-bd_dom"/>
</dbReference>
<comment type="catalytic activity">
    <reaction evidence="1 8">
        <text>GDP-alpha-D-mannose = GDP-4-dehydro-alpha-D-rhamnose + H2O</text>
        <dbReference type="Rhea" id="RHEA:23820"/>
        <dbReference type="ChEBI" id="CHEBI:15377"/>
        <dbReference type="ChEBI" id="CHEBI:57527"/>
        <dbReference type="ChEBI" id="CHEBI:57964"/>
        <dbReference type="EC" id="4.2.1.47"/>
    </reaction>
</comment>
<dbReference type="CDD" id="cd05260">
    <property type="entry name" value="GDP_MD_SDR_e"/>
    <property type="match status" value="1"/>
</dbReference>
<reference evidence="10 11" key="1">
    <citation type="submission" date="2015-08" db="EMBL/GenBank/DDBJ databases">
        <title>Investigation of the bacterial diversity of lava forest soil.</title>
        <authorList>
            <person name="Lee J.S."/>
        </authorList>
    </citation>
    <scope>NUCLEOTIDE SEQUENCE [LARGE SCALE GENOMIC DNA]</scope>
    <source>
        <strain evidence="10 11">GJW-30</strain>
    </source>
</reference>
<evidence type="ECO:0000256" key="5">
    <source>
        <dbReference type="ARBA" id="ARBA00022458"/>
    </source>
</evidence>
<dbReference type="GO" id="GO:0008446">
    <property type="term" value="F:GDP-mannose 4,6-dehydratase activity"/>
    <property type="evidence" value="ECO:0007669"/>
    <property type="project" value="UniProtKB-UniRule"/>
</dbReference>
<name>A0A0S3PP03_9BRAD</name>
<sequence length="326" mass="36693">MTAKKALITGITGQDGAYLSQFLLSKGYEVHGVLRRSASASVIDERLKWLGVAGQVEMHDGNLTDITSLLRIFQDLRPDEVYNLGAQSFVKSSWQQPLLTGQATAMSVSNMLETVRLACPEARFYQASSSEMYGRIQEPQQSETTPFYPRSPYAVAKLYGHWITVNYRESFGLHASSGILFNHESPLRGIEFVTRKITDGVARIKLGKAKMLALGNLDAKRDWGHARDYIQAMWLMLQQDNPDDYVVATGRTESVREFCRLAFACVDLNYEDFVTVDSKNMRPAEVDVLLGDASKARKILGWEPVTKLEEMIAEMVEADLERHKKK</sequence>
<keyword evidence="5" id="KW-0536">Nodulation</keyword>
<evidence type="ECO:0000313" key="10">
    <source>
        <dbReference type="EMBL" id="BAT57596.1"/>
    </source>
</evidence>
<dbReference type="InterPro" id="IPR036291">
    <property type="entry name" value="NAD(P)-bd_dom_sf"/>
</dbReference>
<dbReference type="KEGG" id="vgo:GJW-30_1_00103"/>
<keyword evidence="11" id="KW-1185">Reference proteome</keyword>
<dbReference type="Proteomes" id="UP000236884">
    <property type="component" value="Chromosome"/>
</dbReference>
<dbReference type="SUPFAM" id="SSF51735">
    <property type="entry name" value="NAD(P)-binding Rossmann-fold domains"/>
    <property type="match status" value="1"/>
</dbReference>
<organism evidence="10 11">
    <name type="scientific">Variibacter gotjawalensis</name>
    <dbReference type="NCBI Taxonomy" id="1333996"/>
    <lineage>
        <taxon>Bacteria</taxon>
        <taxon>Pseudomonadati</taxon>
        <taxon>Pseudomonadota</taxon>
        <taxon>Alphaproteobacteria</taxon>
        <taxon>Hyphomicrobiales</taxon>
        <taxon>Nitrobacteraceae</taxon>
        <taxon>Variibacter</taxon>
    </lineage>
</organism>
<dbReference type="PANTHER" id="PTHR43715:SF1">
    <property type="entry name" value="GDP-MANNOSE 4,6 DEHYDRATASE"/>
    <property type="match status" value="1"/>
</dbReference>
<dbReference type="AlphaFoldDB" id="A0A0S3PP03"/>
<dbReference type="RefSeq" id="WP_096350451.1">
    <property type="nucleotide sequence ID" value="NZ_AP014946.1"/>
</dbReference>
<dbReference type="FunFam" id="3.40.50.720:FF:000924">
    <property type="entry name" value="GDP-mannose 4,6 dehydratase"/>
    <property type="match status" value="1"/>
</dbReference>
<comment type="caution">
    <text evidence="8">Lacks conserved residue(s) required for the propagation of feature annotation.</text>
</comment>
<evidence type="ECO:0000256" key="8">
    <source>
        <dbReference type="HAMAP-Rule" id="MF_00955"/>
    </source>
</evidence>
<dbReference type="InterPro" id="IPR006368">
    <property type="entry name" value="GDP_Man_deHydtase"/>
</dbReference>